<gene>
    <name evidence="2" type="ORF">ACJDT4_02620</name>
</gene>
<dbReference type="InterPro" id="IPR013078">
    <property type="entry name" value="His_Pase_superF_clade-1"/>
</dbReference>
<dbReference type="EMBL" id="JBJIAA010000002">
    <property type="protein sequence ID" value="MFL0249301.1"/>
    <property type="molecule type" value="Genomic_DNA"/>
</dbReference>
<dbReference type="RefSeq" id="WP_406785974.1">
    <property type="nucleotide sequence ID" value="NZ_JBJIAA010000002.1"/>
</dbReference>
<reference evidence="2 3" key="1">
    <citation type="submission" date="2024-11" db="EMBL/GenBank/DDBJ databases">
        <authorList>
            <person name="Heng Y.C."/>
            <person name="Lim A.C.H."/>
            <person name="Lee J.K.Y."/>
            <person name="Kittelmann S."/>
        </authorList>
    </citation>
    <scope>NUCLEOTIDE SEQUENCE [LARGE SCALE GENOMIC DNA]</scope>
    <source>
        <strain evidence="2 3">WILCCON 0114</strain>
    </source>
</reference>
<protein>
    <submittedName>
        <fullName evidence="2">Histidine phosphatase family protein</fullName>
        <ecNumber evidence="2">3.1.3.-</ecNumber>
    </submittedName>
</protein>
<proteinExistence type="predicted"/>
<dbReference type="Pfam" id="PF00300">
    <property type="entry name" value="His_Phos_1"/>
    <property type="match status" value="1"/>
</dbReference>
<name>A0ABW8TAA4_9CLOT</name>
<keyword evidence="2" id="KW-0378">Hydrolase</keyword>
<dbReference type="InterPro" id="IPR003094">
    <property type="entry name" value="6Pfruct_kin"/>
</dbReference>
<dbReference type="PANTHER" id="PTHR48100">
    <property type="entry name" value="BROAD-SPECIFICITY PHOSPHATASE YOR283W-RELATED"/>
    <property type="match status" value="1"/>
</dbReference>
<dbReference type="PANTHER" id="PTHR48100:SF59">
    <property type="entry name" value="ADENOSYLCOBALAMIN_ALPHA-RIBAZOLE PHOSPHATASE"/>
    <property type="match status" value="1"/>
</dbReference>
<dbReference type="Proteomes" id="UP001623592">
    <property type="component" value="Unassembled WGS sequence"/>
</dbReference>
<evidence type="ECO:0000313" key="3">
    <source>
        <dbReference type="Proteomes" id="UP001623592"/>
    </source>
</evidence>
<dbReference type="Gene3D" id="3.40.50.1240">
    <property type="entry name" value="Phosphoglycerate mutase-like"/>
    <property type="match status" value="1"/>
</dbReference>
<dbReference type="SMART" id="SM00855">
    <property type="entry name" value="PGAM"/>
    <property type="match status" value="1"/>
</dbReference>
<dbReference type="EC" id="3.1.3.-" evidence="2"/>
<evidence type="ECO:0000313" key="2">
    <source>
        <dbReference type="EMBL" id="MFL0249301.1"/>
    </source>
</evidence>
<evidence type="ECO:0000256" key="1">
    <source>
        <dbReference type="SAM" id="Phobius"/>
    </source>
</evidence>
<keyword evidence="1" id="KW-0812">Transmembrane</keyword>
<dbReference type="InterPro" id="IPR029033">
    <property type="entry name" value="His_PPase_superfam"/>
</dbReference>
<keyword evidence="1" id="KW-1133">Transmembrane helix</keyword>
<keyword evidence="1" id="KW-0472">Membrane</keyword>
<dbReference type="SUPFAM" id="SSF53254">
    <property type="entry name" value="Phosphoglycerate mutase-like"/>
    <property type="match status" value="1"/>
</dbReference>
<dbReference type="InterPro" id="IPR050275">
    <property type="entry name" value="PGM_Phosphatase"/>
</dbReference>
<feature type="transmembrane region" description="Helical" evidence="1">
    <location>
        <begin position="146"/>
        <end position="165"/>
    </location>
</feature>
<dbReference type="PROSITE" id="PS00175">
    <property type="entry name" value="PG_MUTASE"/>
    <property type="match status" value="1"/>
</dbReference>
<accession>A0ABW8TAA4</accession>
<comment type="caution">
    <text evidence="2">The sequence shown here is derived from an EMBL/GenBank/DDBJ whole genome shotgun (WGS) entry which is preliminary data.</text>
</comment>
<dbReference type="InterPro" id="IPR001345">
    <property type="entry name" value="PG/BPGM_mutase_AS"/>
</dbReference>
<organism evidence="2 3">
    <name type="scientific">Clostridium neuense</name>
    <dbReference type="NCBI Taxonomy" id="1728934"/>
    <lineage>
        <taxon>Bacteria</taxon>
        <taxon>Bacillati</taxon>
        <taxon>Bacillota</taxon>
        <taxon>Clostridia</taxon>
        <taxon>Eubacteriales</taxon>
        <taxon>Clostridiaceae</taxon>
        <taxon>Clostridium</taxon>
    </lineage>
</organism>
<sequence length="212" mass="24030">MKTTLYLVRHGETEWNALGKFQGSKDIVLSPDGISQAKYVSDRLKNKFDYIYSSPLKRAYKTASIIALQSNMEARILNDLREIDFGEWEGLTVKEIKDNFPKQFEIWKNDATEGPICGGDLSIRNASIRAKNVILNTVRMHEGKRIVMVAHGGIIKAGLIGILGWNMTMYHKLMLGNTSICQLSFNDKMQPTIVTLNDTTHLPEEYEVKSYV</sequence>
<keyword evidence="3" id="KW-1185">Reference proteome</keyword>
<dbReference type="CDD" id="cd07067">
    <property type="entry name" value="HP_PGM_like"/>
    <property type="match status" value="1"/>
</dbReference>
<dbReference type="GO" id="GO:0016787">
    <property type="term" value="F:hydrolase activity"/>
    <property type="evidence" value="ECO:0007669"/>
    <property type="project" value="UniProtKB-KW"/>
</dbReference>
<dbReference type="PRINTS" id="PR00991">
    <property type="entry name" value="6PFRUCTKNASE"/>
</dbReference>